<feature type="domain" description="N-acetyltransferase" evidence="3">
    <location>
        <begin position="185"/>
        <end position="318"/>
    </location>
</feature>
<dbReference type="Gene3D" id="3.40.630.30">
    <property type="match status" value="2"/>
</dbReference>
<dbReference type="CDD" id="cd04301">
    <property type="entry name" value="NAT_SF"/>
    <property type="match status" value="2"/>
</dbReference>
<gene>
    <name evidence="4" type="ORF">H2C83_14170</name>
</gene>
<dbReference type="Proteomes" id="UP000538292">
    <property type="component" value="Unassembled WGS sequence"/>
</dbReference>
<feature type="domain" description="N-acetyltransferase" evidence="3">
    <location>
        <begin position="4"/>
        <end position="169"/>
    </location>
</feature>
<name>A0A7W1XUI0_9BACL</name>
<accession>A0A7W1XUI0</accession>
<proteinExistence type="predicted"/>
<dbReference type="InterPro" id="IPR050832">
    <property type="entry name" value="Bact_Acetyltransf"/>
</dbReference>
<dbReference type="EMBL" id="JACEOL010000053">
    <property type="protein sequence ID" value="MBA4603436.1"/>
    <property type="molecule type" value="Genomic_DNA"/>
</dbReference>
<evidence type="ECO:0000256" key="1">
    <source>
        <dbReference type="ARBA" id="ARBA00022679"/>
    </source>
</evidence>
<keyword evidence="1 4" id="KW-0808">Transferase</keyword>
<comment type="caution">
    <text evidence="4">The sequence shown here is derived from an EMBL/GenBank/DDBJ whole genome shotgun (WGS) entry which is preliminary data.</text>
</comment>
<dbReference type="AlphaFoldDB" id="A0A7W1XUI0"/>
<dbReference type="Pfam" id="PF00583">
    <property type="entry name" value="Acetyltransf_1"/>
    <property type="match status" value="2"/>
</dbReference>
<evidence type="ECO:0000256" key="2">
    <source>
        <dbReference type="ARBA" id="ARBA00023315"/>
    </source>
</evidence>
<reference evidence="4 5" key="1">
    <citation type="submission" date="2020-07" db="EMBL/GenBank/DDBJ databases">
        <title>Thermoactinomyces phylogeny.</title>
        <authorList>
            <person name="Dunlap C."/>
        </authorList>
    </citation>
    <scope>NUCLEOTIDE SEQUENCE [LARGE SCALE GENOMIC DNA]</scope>
    <source>
        <strain evidence="4 5">AMNI-1</strain>
    </source>
</reference>
<dbReference type="InterPro" id="IPR016181">
    <property type="entry name" value="Acyl_CoA_acyltransferase"/>
</dbReference>
<evidence type="ECO:0000313" key="5">
    <source>
        <dbReference type="Proteomes" id="UP000538292"/>
    </source>
</evidence>
<dbReference type="PANTHER" id="PTHR43877">
    <property type="entry name" value="AMINOALKYLPHOSPHONATE N-ACETYLTRANSFERASE-RELATED-RELATED"/>
    <property type="match status" value="1"/>
</dbReference>
<dbReference type="GO" id="GO:0016747">
    <property type="term" value="F:acyltransferase activity, transferring groups other than amino-acyl groups"/>
    <property type="evidence" value="ECO:0007669"/>
    <property type="project" value="InterPro"/>
</dbReference>
<keyword evidence="5" id="KW-1185">Reference proteome</keyword>
<dbReference type="PROSITE" id="PS51186">
    <property type="entry name" value="GNAT"/>
    <property type="match status" value="2"/>
</dbReference>
<organism evidence="4 5">
    <name type="scientific">Thermoactinomyces mirandus</name>
    <dbReference type="NCBI Taxonomy" id="2756294"/>
    <lineage>
        <taxon>Bacteria</taxon>
        <taxon>Bacillati</taxon>
        <taxon>Bacillota</taxon>
        <taxon>Bacilli</taxon>
        <taxon>Bacillales</taxon>
        <taxon>Thermoactinomycetaceae</taxon>
        <taxon>Thermoactinomyces</taxon>
    </lineage>
</organism>
<sequence>MGLSGIRPYHYKDETEVIDLWNRCLFKDPVSRDIFHRKILLDPNFDPDLCLVAEGEDQTVLGFCLGMVRKYPYEERGFEPERAWIPVMFVHPDYRRQGIGKRLITTLEMQFNELGKKNITLGAYSPNYFFPGPDQDAYGDSILFFRSLGYEVLGEAVGMDRVLYNFKIPEKIRQIKTELLENHGIQILPFSRIYTLPLLQFLKDNFPGGWVRNARETLEKCKGEERIWLAIDQDSKIIGYCQRAIDDLEGHFGPFGVCKNMRGKKIGSVLFYEMLMDMYKRGIYHVWLAWTDHDAQRFYGRAGMKVMKRHAVMKKFMK</sequence>
<keyword evidence="2" id="KW-0012">Acyltransferase</keyword>
<protein>
    <submittedName>
        <fullName evidence="4">GNAT family N-acetyltransferase</fullName>
    </submittedName>
</protein>
<dbReference type="RefSeq" id="WP_181741912.1">
    <property type="nucleotide sequence ID" value="NZ_JACEOL010000053.1"/>
</dbReference>
<evidence type="ECO:0000313" key="4">
    <source>
        <dbReference type="EMBL" id="MBA4603436.1"/>
    </source>
</evidence>
<dbReference type="SUPFAM" id="SSF55729">
    <property type="entry name" value="Acyl-CoA N-acyltransferases (Nat)"/>
    <property type="match status" value="2"/>
</dbReference>
<dbReference type="InterPro" id="IPR000182">
    <property type="entry name" value="GNAT_dom"/>
</dbReference>
<evidence type="ECO:0000259" key="3">
    <source>
        <dbReference type="PROSITE" id="PS51186"/>
    </source>
</evidence>